<feature type="compositionally biased region" description="Polar residues" evidence="1">
    <location>
        <begin position="94"/>
        <end position="103"/>
    </location>
</feature>
<protein>
    <submittedName>
        <fullName evidence="2">PcfK-like protein</fullName>
    </submittedName>
</protein>
<evidence type="ECO:0000313" key="2">
    <source>
        <dbReference type="EMBL" id="SHN87972.1"/>
    </source>
</evidence>
<dbReference type="Proteomes" id="UP000184010">
    <property type="component" value="Unassembled WGS sequence"/>
</dbReference>
<reference evidence="3" key="1">
    <citation type="submission" date="2016-12" db="EMBL/GenBank/DDBJ databases">
        <authorList>
            <person name="Varghese N."/>
            <person name="Submissions S."/>
        </authorList>
    </citation>
    <scope>NUCLEOTIDE SEQUENCE [LARGE SCALE GENOMIC DNA]</scope>
    <source>
        <strain evidence="3">DSM 11544</strain>
    </source>
</reference>
<sequence length="123" mass="13776">MKEVTEKINNEISKNRNNPHIVLVGQFLLNHLQQNPGDAAKILDKNKSISGSMTAMRKEAEKRKVGNCAVFTDQEGFEIVLKYFGIEGKRISLPQTSPVTTEPMTEPKKQSSSFDVKLEDLLS</sequence>
<proteinExistence type="predicted"/>
<feature type="region of interest" description="Disordered" evidence="1">
    <location>
        <begin position="94"/>
        <end position="123"/>
    </location>
</feature>
<dbReference type="AlphaFoldDB" id="A0A1M7UYF7"/>
<organism evidence="2 3">
    <name type="scientific">Desulfitobacterium chlororespirans DSM 11544</name>
    <dbReference type="NCBI Taxonomy" id="1121395"/>
    <lineage>
        <taxon>Bacteria</taxon>
        <taxon>Bacillati</taxon>
        <taxon>Bacillota</taxon>
        <taxon>Clostridia</taxon>
        <taxon>Eubacteriales</taxon>
        <taxon>Desulfitobacteriaceae</taxon>
        <taxon>Desulfitobacterium</taxon>
    </lineage>
</organism>
<accession>A0A1M7UYF7</accession>
<evidence type="ECO:0000256" key="1">
    <source>
        <dbReference type="SAM" id="MobiDB-lite"/>
    </source>
</evidence>
<name>A0A1M7UYF7_9FIRM</name>
<dbReference type="RefSeq" id="WP_072775129.1">
    <property type="nucleotide sequence ID" value="NZ_FRDN01000021.1"/>
</dbReference>
<dbReference type="EMBL" id="FRDN01000021">
    <property type="protein sequence ID" value="SHN87972.1"/>
    <property type="molecule type" value="Genomic_DNA"/>
</dbReference>
<gene>
    <name evidence="2" type="ORF">SAMN02745215_05059</name>
</gene>
<dbReference type="STRING" id="1121395.SAMN02745215_05059"/>
<evidence type="ECO:0000313" key="3">
    <source>
        <dbReference type="Proteomes" id="UP000184010"/>
    </source>
</evidence>
<keyword evidence="3" id="KW-1185">Reference proteome</keyword>